<sequence>MYNIKETYSVIWKWFIDHVLPAKTVNITVKSSVMTVMLIFLFALPLLLFSYLLFPYPTLKNETEEHILFYFWGMLIITSLVGVVFSVILIKVSTEKIRFIPCDIHRNNLAGATLVFYLPGILFITVMLKYAPPLLYMLLPS</sequence>
<keyword evidence="1" id="KW-1133">Transmembrane helix</keyword>
<gene>
    <name evidence="2" type="ORF">D9O31_24870</name>
</gene>
<comment type="caution">
    <text evidence="2">The sequence shown here is derived from an EMBL/GenBank/DDBJ whole genome shotgun (WGS) entry which is preliminary data.</text>
</comment>
<feature type="transmembrane region" description="Helical" evidence="1">
    <location>
        <begin position="33"/>
        <end position="54"/>
    </location>
</feature>
<organism evidence="2">
    <name type="scientific">Salmonella enterica</name>
    <name type="common">Salmonella choleraesuis</name>
    <dbReference type="NCBI Taxonomy" id="28901"/>
    <lineage>
        <taxon>Bacteria</taxon>
        <taxon>Pseudomonadati</taxon>
        <taxon>Pseudomonadota</taxon>
        <taxon>Gammaproteobacteria</taxon>
        <taxon>Enterobacterales</taxon>
        <taxon>Enterobacteriaceae</taxon>
        <taxon>Salmonella</taxon>
    </lineage>
</organism>
<feature type="transmembrane region" description="Helical" evidence="1">
    <location>
        <begin position="66"/>
        <end position="89"/>
    </location>
</feature>
<keyword evidence="1" id="KW-0472">Membrane</keyword>
<feature type="transmembrane region" description="Helical" evidence="1">
    <location>
        <begin position="109"/>
        <end position="131"/>
    </location>
</feature>
<dbReference type="AlphaFoldDB" id="A0A403T767"/>
<evidence type="ECO:0000256" key="1">
    <source>
        <dbReference type="SAM" id="Phobius"/>
    </source>
</evidence>
<evidence type="ECO:0000313" key="2">
    <source>
        <dbReference type="EMBL" id="MMS79636.1"/>
    </source>
</evidence>
<proteinExistence type="predicted"/>
<keyword evidence="1" id="KW-0812">Transmembrane</keyword>
<dbReference type="EMBL" id="RWAH01000043">
    <property type="protein sequence ID" value="MMS79636.1"/>
    <property type="molecule type" value="Genomic_DNA"/>
</dbReference>
<protein>
    <submittedName>
        <fullName evidence="2">Uncharacterized protein</fullName>
    </submittedName>
</protein>
<accession>A0A403T767</accession>
<dbReference type="Proteomes" id="UP000839526">
    <property type="component" value="Unassembled WGS sequence"/>
</dbReference>
<name>A0A403T767_SALER</name>
<reference evidence="2" key="1">
    <citation type="submission" date="2018-10" db="EMBL/GenBank/DDBJ databases">
        <authorList>
            <consortium name="PulseNet: The National Subtyping Network for Foodborne Disease Surveillance"/>
            <person name="Tarr C.L."/>
            <person name="Trees E."/>
            <person name="Katz L.S."/>
            <person name="Carleton-Romer H.A."/>
            <person name="Stroika S."/>
            <person name="Kucerova Z."/>
            <person name="Roache K.F."/>
            <person name="Sabol A.L."/>
            <person name="Besser J."/>
            <person name="Gerner-Smidt P."/>
        </authorList>
    </citation>
    <scope>NUCLEOTIDE SEQUENCE [LARGE SCALE GENOMIC DNA]</scope>
    <source>
        <strain evidence="2">PNUSAS052121</strain>
    </source>
</reference>